<dbReference type="InterPro" id="IPR035093">
    <property type="entry name" value="RelE/ParE_toxin_dom_sf"/>
</dbReference>
<dbReference type="RefSeq" id="WP_154555737.1">
    <property type="nucleotide sequence ID" value="NZ_VUMR01000013.1"/>
</dbReference>
<protein>
    <submittedName>
        <fullName evidence="2">Type II toxin-antitoxin system RelE/ParE family toxin</fullName>
    </submittedName>
</protein>
<dbReference type="Gene3D" id="3.30.2310.20">
    <property type="entry name" value="RelE-like"/>
    <property type="match status" value="1"/>
</dbReference>
<evidence type="ECO:0000256" key="1">
    <source>
        <dbReference type="ARBA" id="ARBA00022649"/>
    </source>
</evidence>
<accession>A0A6N7VGB9</accession>
<dbReference type="SUPFAM" id="SSF143011">
    <property type="entry name" value="RelE-like"/>
    <property type="match status" value="1"/>
</dbReference>
<keyword evidence="3" id="KW-1185">Reference proteome</keyword>
<dbReference type="EMBL" id="VUMR01000013">
    <property type="protein sequence ID" value="MSS56078.1"/>
    <property type="molecule type" value="Genomic_DNA"/>
</dbReference>
<dbReference type="AlphaFoldDB" id="A0A6N7VGB9"/>
<keyword evidence="1" id="KW-1277">Toxin-antitoxin system</keyword>
<name>A0A6N7VGB9_9FIRM</name>
<proteinExistence type="predicted"/>
<organism evidence="2 3">
    <name type="scientific">Holdemanella porci</name>
    <dbReference type="NCBI Taxonomy" id="2652276"/>
    <lineage>
        <taxon>Bacteria</taxon>
        <taxon>Bacillati</taxon>
        <taxon>Bacillota</taxon>
        <taxon>Erysipelotrichia</taxon>
        <taxon>Erysipelotrichales</taxon>
        <taxon>Erysipelotrichaceae</taxon>
        <taxon>Holdemanella</taxon>
    </lineage>
</organism>
<evidence type="ECO:0000313" key="3">
    <source>
        <dbReference type="Proteomes" id="UP000434241"/>
    </source>
</evidence>
<comment type="caution">
    <text evidence="2">The sequence shown here is derived from an EMBL/GenBank/DDBJ whole genome shotgun (WGS) entry which is preliminary data.</text>
</comment>
<dbReference type="Pfam" id="PF05016">
    <property type="entry name" value="ParE_toxin"/>
    <property type="match status" value="1"/>
</dbReference>
<dbReference type="Proteomes" id="UP000434241">
    <property type="component" value="Unassembled WGS sequence"/>
</dbReference>
<evidence type="ECO:0000313" key="2">
    <source>
        <dbReference type="EMBL" id="MSS56078.1"/>
    </source>
</evidence>
<dbReference type="GeneID" id="93158454"/>
<gene>
    <name evidence="2" type="ORF">FYJ55_03995</name>
</gene>
<sequence>MAYKYLFTDKAQKDLDNILDYLTNHIRNVYAAKSFYVLLNERLALVCDFPESNPIIENRFLGFHEVRKMLIKNYLLYYYVDTDKKTINVLSIRHSLENQEKII</sequence>
<dbReference type="InterPro" id="IPR007712">
    <property type="entry name" value="RelE/ParE_toxin"/>
</dbReference>
<reference evidence="2 3" key="1">
    <citation type="submission" date="2019-08" db="EMBL/GenBank/DDBJ databases">
        <title>In-depth cultivation of the pig gut microbiome towards novel bacterial diversity and tailored functional studies.</title>
        <authorList>
            <person name="Wylensek D."/>
            <person name="Hitch T.C.A."/>
            <person name="Clavel T."/>
        </authorList>
    </citation>
    <scope>NUCLEOTIDE SEQUENCE [LARGE SCALE GENOMIC DNA]</scope>
    <source>
        <strain evidence="2 3">LKV-472-APC-3</strain>
    </source>
</reference>